<dbReference type="PROSITE" id="PS50075">
    <property type="entry name" value="CARRIER"/>
    <property type="match status" value="1"/>
</dbReference>
<proteinExistence type="predicted"/>
<dbReference type="InterPro" id="IPR003231">
    <property type="entry name" value="ACP"/>
</dbReference>
<dbReference type="PANTHER" id="PTHR20863">
    <property type="entry name" value="ACYL CARRIER PROTEIN"/>
    <property type="match status" value="1"/>
</dbReference>
<evidence type="ECO:0000313" key="5">
    <source>
        <dbReference type="Proteomes" id="UP000282184"/>
    </source>
</evidence>
<dbReference type="OrthoDB" id="9804551at2"/>
<dbReference type="Pfam" id="PF00550">
    <property type="entry name" value="PP-binding"/>
    <property type="match status" value="1"/>
</dbReference>
<evidence type="ECO:0000259" key="3">
    <source>
        <dbReference type="PROSITE" id="PS50075"/>
    </source>
</evidence>
<accession>A0A431U7Y0</accession>
<organism evidence="4 5">
    <name type="scientific">Hymenobacter gummosus</name>
    <dbReference type="NCBI Taxonomy" id="1776032"/>
    <lineage>
        <taxon>Bacteria</taxon>
        <taxon>Pseudomonadati</taxon>
        <taxon>Bacteroidota</taxon>
        <taxon>Cytophagia</taxon>
        <taxon>Cytophagales</taxon>
        <taxon>Hymenobacteraceae</taxon>
        <taxon>Hymenobacter</taxon>
    </lineage>
</organism>
<keyword evidence="2" id="KW-0597">Phosphoprotein</keyword>
<dbReference type="GO" id="GO:0016020">
    <property type="term" value="C:membrane"/>
    <property type="evidence" value="ECO:0007669"/>
    <property type="project" value="GOC"/>
</dbReference>
<gene>
    <name evidence="4" type="ORF">EJV47_01160</name>
</gene>
<dbReference type="InterPro" id="IPR036736">
    <property type="entry name" value="ACP-like_sf"/>
</dbReference>
<comment type="caution">
    <text evidence="4">The sequence shown here is derived from an EMBL/GenBank/DDBJ whole genome shotgun (WGS) entry which is preliminary data.</text>
</comment>
<dbReference type="AlphaFoldDB" id="A0A431U7Y0"/>
<protein>
    <submittedName>
        <fullName evidence="4">Acyl carrier protein</fullName>
    </submittedName>
</protein>
<evidence type="ECO:0000256" key="2">
    <source>
        <dbReference type="ARBA" id="ARBA00022553"/>
    </source>
</evidence>
<feature type="domain" description="Carrier" evidence="3">
    <location>
        <begin position="3"/>
        <end position="78"/>
    </location>
</feature>
<dbReference type="PANTHER" id="PTHR20863:SF76">
    <property type="entry name" value="CARRIER DOMAIN-CONTAINING PROTEIN"/>
    <property type="match status" value="1"/>
</dbReference>
<name>A0A431U7Y0_9BACT</name>
<dbReference type="EMBL" id="RXOF01000001">
    <property type="protein sequence ID" value="RTQ53380.1"/>
    <property type="molecule type" value="Genomic_DNA"/>
</dbReference>
<dbReference type="Proteomes" id="UP000282184">
    <property type="component" value="Unassembled WGS sequence"/>
</dbReference>
<dbReference type="GO" id="GO:0005829">
    <property type="term" value="C:cytosol"/>
    <property type="evidence" value="ECO:0007669"/>
    <property type="project" value="TreeGrafter"/>
</dbReference>
<dbReference type="InterPro" id="IPR009081">
    <property type="entry name" value="PP-bd_ACP"/>
</dbReference>
<dbReference type="GO" id="GO:0000035">
    <property type="term" value="F:acyl binding"/>
    <property type="evidence" value="ECO:0007669"/>
    <property type="project" value="TreeGrafter"/>
</dbReference>
<keyword evidence="5" id="KW-1185">Reference proteome</keyword>
<dbReference type="GO" id="GO:0000036">
    <property type="term" value="F:acyl carrier activity"/>
    <property type="evidence" value="ECO:0007669"/>
    <property type="project" value="TreeGrafter"/>
</dbReference>
<evidence type="ECO:0000256" key="1">
    <source>
        <dbReference type="ARBA" id="ARBA00022450"/>
    </source>
</evidence>
<sequence length="94" mass="10565">MNVTLQHTVQQQLQDLLPQLATDASPDLQLQDDLGLDSLDVVELVIRLEQHFGVDLPDAEIGGWRTLGDLYATVERHVVGRAAAWWRLSLGFFQ</sequence>
<dbReference type="SUPFAM" id="SSF47336">
    <property type="entry name" value="ACP-like"/>
    <property type="match status" value="1"/>
</dbReference>
<dbReference type="RefSeq" id="WP_126691307.1">
    <property type="nucleotide sequence ID" value="NZ_RXOF01000001.1"/>
</dbReference>
<keyword evidence="1" id="KW-0596">Phosphopantetheine</keyword>
<evidence type="ECO:0000313" key="4">
    <source>
        <dbReference type="EMBL" id="RTQ53380.1"/>
    </source>
</evidence>
<reference evidence="4 5" key="1">
    <citation type="submission" date="2018-12" db="EMBL/GenBank/DDBJ databases">
        <title>Hymenobacter gummosus sp. nov., isolated from a spring.</title>
        <authorList>
            <person name="Nie L."/>
        </authorList>
    </citation>
    <scope>NUCLEOTIDE SEQUENCE [LARGE SCALE GENOMIC DNA]</scope>
    <source>
        <strain evidence="4 5">KCTC 52166</strain>
    </source>
</reference>
<dbReference type="GO" id="GO:0009245">
    <property type="term" value="P:lipid A biosynthetic process"/>
    <property type="evidence" value="ECO:0007669"/>
    <property type="project" value="TreeGrafter"/>
</dbReference>
<dbReference type="Gene3D" id="1.10.1200.10">
    <property type="entry name" value="ACP-like"/>
    <property type="match status" value="1"/>
</dbReference>